<accession>A0A1H2VDV2</accession>
<dbReference type="STRING" id="356660.SAMN05444336_10238"/>
<reference evidence="1 2" key="1">
    <citation type="submission" date="2016-10" db="EMBL/GenBank/DDBJ databases">
        <authorList>
            <person name="de Groot N.N."/>
        </authorList>
    </citation>
    <scope>NUCLEOTIDE SEQUENCE [LARGE SCALE GENOMIC DNA]</scope>
    <source>
        <strain evidence="1 2">DSM 17890</strain>
    </source>
</reference>
<evidence type="ECO:0000313" key="2">
    <source>
        <dbReference type="Proteomes" id="UP000199118"/>
    </source>
</evidence>
<keyword evidence="2" id="KW-1185">Reference proteome</keyword>
<dbReference type="Gene3D" id="1.20.120.450">
    <property type="entry name" value="dinb family like domain"/>
    <property type="match status" value="1"/>
</dbReference>
<evidence type="ECO:0008006" key="3">
    <source>
        <dbReference type="Google" id="ProtNLM"/>
    </source>
</evidence>
<dbReference type="PANTHER" id="PTHR36922">
    <property type="entry name" value="BLL2446 PROTEIN"/>
    <property type="match status" value="1"/>
</dbReference>
<dbReference type="SUPFAM" id="SSF109854">
    <property type="entry name" value="DinB/YfiT-like putative metalloenzymes"/>
    <property type="match status" value="1"/>
</dbReference>
<dbReference type="Pfam" id="PF09351">
    <property type="entry name" value="DUF1993"/>
    <property type="match status" value="1"/>
</dbReference>
<dbReference type="PANTHER" id="PTHR36922:SF1">
    <property type="entry name" value="DUF1993 DOMAIN-CONTAINING PROTEIN"/>
    <property type="match status" value="1"/>
</dbReference>
<name>A0A1H2VDV2_9RHOB</name>
<dbReference type="Proteomes" id="UP000199118">
    <property type="component" value="Unassembled WGS sequence"/>
</dbReference>
<sequence length="173" mass="19284">MTISLYDASIETYRQALAGVTDFMSVSEDYFRAQGVDLEELAETRLIEDMAKFRFQIVSVHHHTANAAEALVTGEFGGPNDKTRYDWAGLKGRIEAARTALDAYTPEQINARAGQDVTFRMGDHARTYTAENFLLSFSLPNVFFHATTAYDLLRMKGAPIGKRNFGGPHRVKG</sequence>
<protein>
    <recommendedName>
        <fullName evidence="3">DUF1993 domain-containing protein</fullName>
    </recommendedName>
</protein>
<dbReference type="InterPro" id="IPR034660">
    <property type="entry name" value="DinB/YfiT-like"/>
</dbReference>
<evidence type="ECO:0000313" key="1">
    <source>
        <dbReference type="EMBL" id="SDW66517.1"/>
    </source>
</evidence>
<dbReference type="RefSeq" id="WP_176954650.1">
    <property type="nucleotide sequence ID" value="NZ_FNMZ01000002.1"/>
</dbReference>
<proteinExistence type="predicted"/>
<dbReference type="EMBL" id="FNMZ01000002">
    <property type="protein sequence ID" value="SDW66517.1"/>
    <property type="molecule type" value="Genomic_DNA"/>
</dbReference>
<gene>
    <name evidence="1" type="ORF">SAMN05444336_10238</name>
</gene>
<dbReference type="InterPro" id="IPR018531">
    <property type="entry name" value="DUF1993"/>
</dbReference>
<organism evidence="1 2">
    <name type="scientific">Albimonas donghaensis</name>
    <dbReference type="NCBI Taxonomy" id="356660"/>
    <lineage>
        <taxon>Bacteria</taxon>
        <taxon>Pseudomonadati</taxon>
        <taxon>Pseudomonadota</taxon>
        <taxon>Alphaproteobacteria</taxon>
        <taxon>Rhodobacterales</taxon>
        <taxon>Paracoccaceae</taxon>
        <taxon>Albimonas</taxon>
    </lineage>
</organism>
<dbReference type="AlphaFoldDB" id="A0A1H2VDV2"/>